<dbReference type="InterPro" id="IPR003439">
    <property type="entry name" value="ABC_transporter-like_ATP-bd"/>
</dbReference>
<feature type="transmembrane region" description="Helical" evidence="12">
    <location>
        <begin position="139"/>
        <end position="159"/>
    </location>
</feature>
<sequence>MDSVIETEDGLKRELLNRAEADASNSKTEKKKEEEDDKTKTVPFHKLFAFADSFDILLMILGTIGAVCNGLGLPIMTILFGDVIDVFGQNQNSSGVSDKNNGLGFPIMTILFGDTTDVFGQNQNSSAVSDKIGKVALKFIYLGLGTLVAALLQVSGWMISGERQAARIRSLYLKTILRQDIAFFDVETNTGEVVGRMSGDTVLIQDAMGEKVGKAIQLTTTFVAGFVIAFMEGWLLTLVMIASIPLLVMSGAAVAIVVSKMASRGQTSYAKAAVVVEQTVGSIRTVASFTGEEQAISSYNRHLVSAYRAGVFEGASTGFGLGTLNITIFCTFALAVWYGGEMVLEKGYTGGQVLIIIFSVIPGSMLLGQVSPCLSAFAAGQAAAYKMFETIKRKPEIDASDTEGKVLDDIRGEVELKDVNFSYPARPEEQIFRGFSLSISSGSTVALVGQSGSGKSTVVSLIERFYDPQSGEVRIDGINLKEFQLKWIRSKIGLVSQEPVLFTSSIKENIAYGKEDATIEEIRKATELANASKFIDKLPQGLDTMVGEHGTQLSGGQKQRIAVARAILKNPRILLLDEATSALDAESERVVQEALDRIMVNRTTVVVAHRLSTVRNADMIAVIHQGNIVEKGSHSELRRDPEGAYSQLIRLQDPEDSTDEQKISTESMKKISSLSKRSSSFTNKEAKAEQGEASTWIKEEETKQHKKVSLMRVAALNKPEIPMLILGSIAAVLNGVILPISGILFSSVIKAYFKPPEELKSDTRFWAIIFILLGVASLVVSPAQTIFFSIAGCKLVKRIRSMCFEKVVRMEVAWFDETENSSGAIGARLSADAATVRGLVGDALALTVQNIASVTAGVVIAFVASWQLALILLAMLPLIGLTGYVVMVGVNADSKRMYEEASQVANDAVGSIRTVASFCAEEKVMKMYKTRCEGPLKTGIRQGIVSGIGFGVSSFVLFASYAASFYAGARLVDDGKTTFDSVFRVFFGLTMAAVAISLSSSMSPDSSKASNAAASIFAVIDRESKIDPSDESGRVLDNVKGDIELRHISFKYPSRPDVQIFQDLCLSIRAGKTIALVGESGSGKSTVIALLQRFYDPDSGQITLDGVEIKTLQLKWLRQQTGLVSQEPVLFNETIRANIAYGKGGDASETEIVSAAELSNAHGFISGLQQGYETMVGERGVQLSGGQKQRVAIARAIVKDPKVLLLDEATSALDAESERVVQDALDQVMVNRTTVVVAHRLSTIKNADVIAVVKNGVIVEKGKHDTLINIKDGVYASLVQIHLSAST</sequence>
<protein>
    <submittedName>
        <fullName evidence="15">Uncharacterized protein</fullName>
    </submittedName>
</protein>
<evidence type="ECO:0000256" key="12">
    <source>
        <dbReference type="SAM" id="Phobius"/>
    </source>
</evidence>
<dbReference type="OrthoDB" id="6500128at2759"/>
<evidence type="ECO:0000256" key="6">
    <source>
        <dbReference type="ARBA" id="ARBA00022741"/>
    </source>
</evidence>
<dbReference type="FunFam" id="1.20.1560.10:FF:000009">
    <property type="entry name" value="ABC transporter B family member 1"/>
    <property type="match status" value="1"/>
</dbReference>
<evidence type="ECO:0000256" key="11">
    <source>
        <dbReference type="SAM" id="MobiDB-lite"/>
    </source>
</evidence>
<feature type="transmembrane region" description="Helical" evidence="12">
    <location>
        <begin position="981"/>
        <end position="998"/>
    </location>
</feature>
<keyword evidence="3" id="KW-0813">Transport</keyword>
<keyword evidence="8 12" id="KW-1133">Transmembrane helix</keyword>
<evidence type="ECO:0000256" key="9">
    <source>
        <dbReference type="ARBA" id="ARBA00023136"/>
    </source>
</evidence>
<dbReference type="GO" id="GO:0010328">
    <property type="term" value="F:auxin influx transmembrane transporter activity"/>
    <property type="evidence" value="ECO:0007669"/>
    <property type="project" value="UniProtKB-ARBA"/>
</dbReference>
<dbReference type="CDD" id="cd18577">
    <property type="entry name" value="ABC_6TM_Pgp_ABCB1_D1_like"/>
    <property type="match status" value="1"/>
</dbReference>
<evidence type="ECO:0000256" key="3">
    <source>
        <dbReference type="ARBA" id="ARBA00022448"/>
    </source>
</evidence>
<evidence type="ECO:0000256" key="5">
    <source>
        <dbReference type="ARBA" id="ARBA00022737"/>
    </source>
</evidence>
<dbReference type="GO" id="GO:0005524">
    <property type="term" value="F:ATP binding"/>
    <property type="evidence" value="ECO:0007669"/>
    <property type="project" value="UniProtKB-KW"/>
</dbReference>
<feature type="transmembrane region" description="Helical" evidence="12">
    <location>
        <begin position="721"/>
        <end position="745"/>
    </location>
</feature>
<dbReference type="InterPro" id="IPR017871">
    <property type="entry name" value="ABC_transporter-like_CS"/>
</dbReference>
<dbReference type="SUPFAM" id="SSF90123">
    <property type="entry name" value="ABC transporter transmembrane region"/>
    <property type="match status" value="2"/>
</dbReference>
<feature type="domain" description="ABC transmembrane type-1" evidence="14">
    <location>
        <begin position="60"/>
        <end position="379"/>
    </location>
</feature>
<keyword evidence="10" id="KW-0325">Glycoprotein</keyword>
<dbReference type="Pfam" id="PF00664">
    <property type="entry name" value="ABC_membrane"/>
    <property type="match status" value="2"/>
</dbReference>
<dbReference type="GO" id="GO:0005886">
    <property type="term" value="C:plasma membrane"/>
    <property type="evidence" value="ECO:0007669"/>
    <property type="project" value="UniProtKB-SubCell"/>
</dbReference>
<accession>A0A6D2IJS9</accession>
<name>A0A6D2IJS9_9BRAS</name>
<dbReference type="CDD" id="cd18578">
    <property type="entry name" value="ABC_6TM_Pgp_ABCB1_D2_like"/>
    <property type="match status" value="1"/>
</dbReference>
<feature type="transmembrane region" description="Helical" evidence="12">
    <location>
        <begin position="352"/>
        <end position="385"/>
    </location>
</feature>
<dbReference type="CDD" id="cd03249">
    <property type="entry name" value="ABC_MTABC3_MDL1_MDL2"/>
    <property type="match status" value="2"/>
</dbReference>
<comment type="subcellular location">
    <subcellularLocation>
        <location evidence="1">Cell membrane</location>
        <topology evidence="1">Multi-pass membrane protein</topology>
    </subcellularLocation>
</comment>
<evidence type="ECO:0000256" key="8">
    <source>
        <dbReference type="ARBA" id="ARBA00022989"/>
    </source>
</evidence>
<feature type="transmembrane region" description="Helical" evidence="12">
    <location>
        <begin position="237"/>
        <end position="258"/>
    </location>
</feature>
<comment type="caution">
    <text evidence="15">The sequence shown here is derived from an EMBL/GenBank/DDBJ whole genome shotgun (WGS) entry which is preliminary data.</text>
</comment>
<dbReference type="PROSITE" id="PS50929">
    <property type="entry name" value="ABC_TM1F"/>
    <property type="match status" value="2"/>
</dbReference>
<keyword evidence="6" id="KW-0547">Nucleotide-binding</keyword>
<reference evidence="15" key="1">
    <citation type="submission" date="2020-01" db="EMBL/GenBank/DDBJ databases">
        <authorList>
            <person name="Mishra B."/>
        </authorList>
    </citation>
    <scope>NUCLEOTIDE SEQUENCE [LARGE SCALE GENOMIC DNA]</scope>
</reference>
<dbReference type="Pfam" id="PF00005">
    <property type="entry name" value="ABC_tran"/>
    <property type="match status" value="2"/>
</dbReference>
<dbReference type="InterPro" id="IPR011527">
    <property type="entry name" value="ABC1_TM_dom"/>
</dbReference>
<keyword evidence="5" id="KW-0677">Repeat</keyword>
<dbReference type="InterPro" id="IPR027417">
    <property type="entry name" value="P-loop_NTPase"/>
</dbReference>
<feature type="transmembrane region" description="Helical" evidence="12">
    <location>
        <begin position="870"/>
        <end position="890"/>
    </location>
</feature>
<dbReference type="SUPFAM" id="SSF52540">
    <property type="entry name" value="P-loop containing nucleoside triphosphate hydrolases"/>
    <property type="match status" value="2"/>
</dbReference>
<feature type="domain" description="ABC transporter" evidence="13">
    <location>
        <begin position="1043"/>
        <end position="1280"/>
    </location>
</feature>
<dbReference type="PANTHER" id="PTHR43394">
    <property type="entry name" value="ATP-DEPENDENT PERMEASE MDL1, MITOCHONDRIAL"/>
    <property type="match status" value="1"/>
</dbReference>
<dbReference type="InterPro" id="IPR036640">
    <property type="entry name" value="ABC1_TM_sf"/>
</dbReference>
<keyword evidence="4 12" id="KW-0812">Transmembrane</keyword>
<evidence type="ECO:0000259" key="14">
    <source>
        <dbReference type="PROSITE" id="PS50929"/>
    </source>
</evidence>
<dbReference type="InterPro" id="IPR003593">
    <property type="entry name" value="AAA+_ATPase"/>
</dbReference>
<dbReference type="PANTHER" id="PTHR43394:SF16">
    <property type="entry name" value="ABC TRANSPORTER B FAMILY MEMBER 4-LIKE ISOFORM X1"/>
    <property type="match status" value="1"/>
</dbReference>
<dbReference type="GO" id="GO:0015421">
    <property type="term" value="F:ABC-type oligopeptide transporter activity"/>
    <property type="evidence" value="ECO:0007669"/>
    <property type="project" value="TreeGrafter"/>
</dbReference>
<feature type="transmembrane region" description="Helical" evidence="12">
    <location>
        <begin position="318"/>
        <end position="340"/>
    </location>
</feature>
<dbReference type="FunFam" id="1.20.1560.10:FF:000025">
    <property type="entry name" value="ABC transporter B family member 9"/>
    <property type="match status" value="1"/>
</dbReference>
<dbReference type="GO" id="GO:0010329">
    <property type="term" value="F:auxin efflux transmembrane transporter activity"/>
    <property type="evidence" value="ECO:0007669"/>
    <property type="project" value="UniProtKB-ARBA"/>
</dbReference>
<evidence type="ECO:0000259" key="13">
    <source>
        <dbReference type="PROSITE" id="PS50893"/>
    </source>
</evidence>
<dbReference type="GO" id="GO:0005743">
    <property type="term" value="C:mitochondrial inner membrane"/>
    <property type="evidence" value="ECO:0007669"/>
    <property type="project" value="TreeGrafter"/>
</dbReference>
<keyword evidence="9 12" id="KW-0472">Membrane</keyword>
<feature type="region of interest" description="Disordered" evidence="11">
    <location>
        <begin position="15"/>
        <end position="37"/>
    </location>
</feature>
<dbReference type="PROSITE" id="PS00211">
    <property type="entry name" value="ABC_TRANSPORTER_1"/>
    <property type="match status" value="2"/>
</dbReference>
<feature type="transmembrane region" description="Helical" evidence="12">
    <location>
        <begin position="56"/>
        <end position="80"/>
    </location>
</feature>
<feature type="region of interest" description="Disordered" evidence="11">
    <location>
        <begin position="651"/>
        <end position="676"/>
    </location>
</feature>
<dbReference type="GO" id="GO:0016887">
    <property type="term" value="F:ATP hydrolysis activity"/>
    <property type="evidence" value="ECO:0007669"/>
    <property type="project" value="InterPro"/>
</dbReference>
<feature type="domain" description="ABC transmembrane type-1" evidence="14">
    <location>
        <begin position="725"/>
        <end position="1008"/>
    </location>
</feature>
<dbReference type="Gene3D" id="3.40.50.300">
    <property type="entry name" value="P-loop containing nucleotide triphosphate hydrolases"/>
    <property type="match status" value="2"/>
</dbReference>
<proteinExistence type="inferred from homology"/>
<dbReference type="SMART" id="SM00382">
    <property type="entry name" value="AAA"/>
    <property type="match status" value="2"/>
</dbReference>
<gene>
    <name evidence="15" type="ORF">MERR_LOCUS17792</name>
</gene>
<dbReference type="PROSITE" id="PS50893">
    <property type="entry name" value="ABC_TRANSPORTER_2"/>
    <property type="match status" value="2"/>
</dbReference>
<feature type="transmembrane region" description="Helical" evidence="12">
    <location>
        <begin position="843"/>
        <end position="864"/>
    </location>
</feature>
<dbReference type="Proteomes" id="UP000467841">
    <property type="component" value="Unassembled WGS sequence"/>
</dbReference>
<evidence type="ECO:0000256" key="7">
    <source>
        <dbReference type="ARBA" id="ARBA00022840"/>
    </source>
</evidence>
<evidence type="ECO:0000313" key="15">
    <source>
        <dbReference type="EMBL" id="CAA7030557.1"/>
    </source>
</evidence>
<dbReference type="EMBL" id="CACVBM020001096">
    <property type="protein sequence ID" value="CAA7030557.1"/>
    <property type="molecule type" value="Genomic_DNA"/>
</dbReference>
<dbReference type="FunFam" id="3.40.50.300:FF:000066">
    <property type="entry name" value="ABC transporter B family member 1"/>
    <property type="match status" value="2"/>
</dbReference>
<evidence type="ECO:0000256" key="4">
    <source>
        <dbReference type="ARBA" id="ARBA00022692"/>
    </source>
</evidence>
<feature type="domain" description="ABC transporter" evidence="13">
    <location>
        <begin position="414"/>
        <end position="650"/>
    </location>
</feature>
<evidence type="ECO:0000256" key="1">
    <source>
        <dbReference type="ARBA" id="ARBA00004651"/>
    </source>
</evidence>
<evidence type="ECO:0000313" key="16">
    <source>
        <dbReference type="Proteomes" id="UP000467841"/>
    </source>
</evidence>
<organism evidence="15 16">
    <name type="scientific">Microthlaspi erraticum</name>
    <dbReference type="NCBI Taxonomy" id="1685480"/>
    <lineage>
        <taxon>Eukaryota</taxon>
        <taxon>Viridiplantae</taxon>
        <taxon>Streptophyta</taxon>
        <taxon>Embryophyta</taxon>
        <taxon>Tracheophyta</taxon>
        <taxon>Spermatophyta</taxon>
        <taxon>Magnoliopsida</taxon>
        <taxon>eudicotyledons</taxon>
        <taxon>Gunneridae</taxon>
        <taxon>Pentapetalae</taxon>
        <taxon>rosids</taxon>
        <taxon>malvids</taxon>
        <taxon>Brassicales</taxon>
        <taxon>Brassicaceae</taxon>
        <taxon>Coluteocarpeae</taxon>
        <taxon>Microthlaspi</taxon>
    </lineage>
</organism>
<dbReference type="InterPro" id="IPR039421">
    <property type="entry name" value="Type_1_exporter"/>
</dbReference>
<dbReference type="GO" id="GO:0090374">
    <property type="term" value="P:oligopeptide export from mitochondrion"/>
    <property type="evidence" value="ECO:0007669"/>
    <property type="project" value="TreeGrafter"/>
</dbReference>
<keyword evidence="16" id="KW-1185">Reference proteome</keyword>
<feature type="transmembrane region" description="Helical" evidence="12">
    <location>
        <begin position="765"/>
        <end position="792"/>
    </location>
</feature>
<dbReference type="Gene3D" id="1.20.1560.10">
    <property type="entry name" value="ABC transporter type 1, transmembrane domain"/>
    <property type="match status" value="2"/>
</dbReference>
<evidence type="ECO:0000256" key="10">
    <source>
        <dbReference type="ARBA" id="ARBA00023180"/>
    </source>
</evidence>
<evidence type="ECO:0000256" key="2">
    <source>
        <dbReference type="ARBA" id="ARBA00007577"/>
    </source>
</evidence>
<dbReference type="FunFam" id="1.20.1560.10:FF:000044">
    <property type="entry name" value="ABC transporter B family member 9"/>
    <property type="match status" value="1"/>
</dbReference>
<keyword evidence="7" id="KW-0067">ATP-binding</keyword>
<feature type="transmembrane region" description="Helical" evidence="12">
    <location>
        <begin position="944"/>
        <end position="969"/>
    </location>
</feature>
<feature type="compositionally biased region" description="Basic and acidic residues" evidence="11">
    <location>
        <begin position="659"/>
        <end position="669"/>
    </location>
</feature>
<feature type="transmembrane region" description="Helical" evidence="12">
    <location>
        <begin position="215"/>
        <end position="231"/>
    </location>
</feature>
<comment type="similarity">
    <text evidence="2">Belongs to the ABC transporter superfamily. ABCB family. Multidrug resistance exporter (TC 3.A.1.201) subfamily.</text>
</comment>